<keyword evidence="4" id="KW-1185">Reference proteome</keyword>
<reference evidence="3 4" key="1">
    <citation type="submission" date="2019-02" db="EMBL/GenBank/DDBJ databases">
        <title>Deep-cultivation of Planctomycetes and their phenomic and genomic characterization uncovers novel biology.</title>
        <authorList>
            <person name="Wiegand S."/>
            <person name="Jogler M."/>
            <person name="Boedeker C."/>
            <person name="Pinto D."/>
            <person name="Vollmers J."/>
            <person name="Rivas-Marin E."/>
            <person name="Kohn T."/>
            <person name="Peeters S.H."/>
            <person name="Heuer A."/>
            <person name="Rast P."/>
            <person name="Oberbeckmann S."/>
            <person name="Bunk B."/>
            <person name="Jeske O."/>
            <person name="Meyerdierks A."/>
            <person name="Storesund J.E."/>
            <person name="Kallscheuer N."/>
            <person name="Luecker S."/>
            <person name="Lage O.M."/>
            <person name="Pohl T."/>
            <person name="Merkel B.J."/>
            <person name="Hornburger P."/>
            <person name="Mueller R.-W."/>
            <person name="Bruemmer F."/>
            <person name="Labrenz M."/>
            <person name="Spormann A.M."/>
            <person name="Op den Camp H."/>
            <person name="Overmann J."/>
            <person name="Amann R."/>
            <person name="Jetten M.S.M."/>
            <person name="Mascher T."/>
            <person name="Medema M.H."/>
            <person name="Devos D.P."/>
            <person name="Kaster A.-K."/>
            <person name="Ovreas L."/>
            <person name="Rohde M."/>
            <person name="Galperin M.Y."/>
            <person name="Jogler C."/>
        </authorList>
    </citation>
    <scope>NUCLEOTIDE SEQUENCE [LARGE SCALE GENOMIC DNA]</scope>
    <source>
        <strain evidence="3 4">Pan265</strain>
    </source>
</reference>
<feature type="binding site" evidence="2">
    <location>
        <position position="42"/>
    </location>
    <ligand>
        <name>Fe cation</name>
        <dbReference type="ChEBI" id="CHEBI:24875"/>
        <label>1</label>
    </ligand>
</feature>
<dbReference type="Gene3D" id="3.60.21.10">
    <property type="match status" value="1"/>
</dbReference>
<feature type="binding site" evidence="2">
    <location>
        <position position="41"/>
    </location>
    <ligand>
        <name>Fe cation</name>
        <dbReference type="ChEBI" id="CHEBI:24875"/>
        <label>1</label>
    </ligand>
</feature>
<name>A0A518BYE1_9BACT</name>
<evidence type="ECO:0000256" key="1">
    <source>
        <dbReference type="PIRSR" id="PIRSR004789-50"/>
    </source>
</evidence>
<dbReference type="PIRSF" id="PIRSF004789">
    <property type="entry name" value="DR1281"/>
    <property type="match status" value="1"/>
</dbReference>
<feature type="binding site" evidence="2">
    <location>
        <position position="183"/>
    </location>
    <ligand>
        <name>Fe cation</name>
        <dbReference type="ChEBI" id="CHEBI:24875"/>
        <label>2</label>
    </ligand>
</feature>
<accession>A0A518BYE1</accession>
<dbReference type="GO" id="GO:0004113">
    <property type="term" value="F:2',3'-cyclic-nucleotide 3'-phosphodiesterase activity"/>
    <property type="evidence" value="ECO:0007669"/>
    <property type="project" value="TreeGrafter"/>
</dbReference>
<feature type="binding site" evidence="2">
    <location>
        <position position="185"/>
    </location>
    <ligand>
        <name>Fe cation</name>
        <dbReference type="ChEBI" id="CHEBI:24875"/>
        <label>1</label>
    </ligand>
</feature>
<feature type="binding site" evidence="2">
    <location>
        <position position="158"/>
    </location>
    <ligand>
        <name>Fe cation</name>
        <dbReference type="ChEBI" id="CHEBI:24875"/>
        <label>2</label>
    </ligand>
</feature>
<dbReference type="InterPro" id="IPR005235">
    <property type="entry name" value="YmdB-like"/>
</dbReference>
<organism evidence="3 4">
    <name type="scientific">Mucisphaera calidilacus</name>
    <dbReference type="NCBI Taxonomy" id="2527982"/>
    <lineage>
        <taxon>Bacteria</taxon>
        <taxon>Pseudomonadati</taxon>
        <taxon>Planctomycetota</taxon>
        <taxon>Phycisphaerae</taxon>
        <taxon>Phycisphaerales</taxon>
        <taxon>Phycisphaeraceae</taxon>
        <taxon>Mucisphaera</taxon>
    </lineage>
</organism>
<dbReference type="KEGG" id="mcad:Pan265_18520"/>
<sequence length="286" mass="30634">MRIRIAILGDIVGTPGRQVVASAVKRLKREMGVQVVIANVENAANGSGLTPDLHKKLQLAGLDGMTMGDHAYRKKQIVPTLERGSDIIRPANLSAKAKGKVCLRLVAEVEEVKLPIYVFTVVGRLFMNTMQGTDPFATADRLIEQIHERPSVILVEVHAEATSEKVAMGWYLNERVTAVFGTHTHIQTADARVLPREIEGPRSGASVLPLGEGGTAYITDLGMSGPQDSVLGRRVDRVVSQMTTAMPAAFDVAEGNPEARGVIVEVESSTGRAVGVETIVLGPEDA</sequence>
<dbReference type="PANTHER" id="PTHR36303">
    <property type="entry name" value="2',3'-CYCLIC-NUCLEOTIDE 2'-PHOSPHODIESTERASE"/>
    <property type="match status" value="1"/>
</dbReference>
<dbReference type="AlphaFoldDB" id="A0A518BYE1"/>
<dbReference type="Pfam" id="PF13277">
    <property type="entry name" value="YmdB"/>
    <property type="match status" value="1"/>
</dbReference>
<evidence type="ECO:0008006" key="5">
    <source>
        <dbReference type="Google" id="ProtNLM"/>
    </source>
</evidence>
<dbReference type="SUPFAM" id="SSF56300">
    <property type="entry name" value="Metallo-dependent phosphatases"/>
    <property type="match status" value="1"/>
</dbReference>
<evidence type="ECO:0000313" key="3">
    <source>
        <dbReference type="EMBL" id="QDU71993.1"/>
    </source>
</evidence>
<protein>
    <recommendedName>
        <fullName evidence="5">Metallophosphoesterase</fullName>
    </recommendedName>
</protein>
<dbReference type="GO" id="GO:0046872">
    <property type="term" value="F:metal ion binding"/>
    <property type="evidence" value="ECO:0007669"/>
    <property type="project" value="UniProtKB-KW"/>
</dbReference>
<keyword evidence="2" id="KW-0479">Metal-binding</keyword>
<evidence type="ECO:0000313" key="4">
    <source>
        <dbReference type="Proteomes" id="UP000320386"/>
    </source>
</evidence>
<dbReference type="Proteomes" id="UP000320386">
    <property type="component" value="Chromosome"/>
</dbReference>
<feature type="binding site" evidence="2">
    <location>
        <position position="10"/>
    </location>
    <ligand>
        <name>Fe cation</name>
        <dbReference type="ChEBI" id="CHEBI:24875"/>
        <label>1</label>
    </ligand>
</feature>
<dbReference type="PANTHER" id="PTHR36303:SF1">
    <property type="entry name" value="2',3'-CYCLIC-NUCLEOTIDE 2'-PHOSPHODIESTERASE"/>
    <property type="match status" value="1"/>
</dbReference>
<dbReference type="InterPro" id="IPR029052">
    <property type="entry name" value="Metallo-depent_PP-like"/>
</dbReference>
<dbReference type="EMBL" id="CP036280">
    <property type="protein sequence ID" value="QDU71993.1"/>
    <property type="molecule type" value="Genomic_DNA"/>
</dbReference>
<dbReference type="RefSeq" id="WP_236254301.1">
    <property type="nucleotide sequence ID" value="NZ_CP036280.1"/>
</dbReference>
<feature type="binding site" evidence="2">
    <location>
        <position position="41"/>
    </location>
    <ligand>
        <name>Fe cation</name>
        <dbReference type="ChEBI" id="CHEBI:24875"/>
        <label>2</label>
    </ligand>
</feature>
<feature type="active site" description="Proton donor" evidence="1">
    <location>
        <position position="70"/>
    </location>
</feature>
<gene>
    <name evidence="3" type="ORF">Pan265_18520</name>
</gene>
<evidence type="ECO:0000256" key="2">
    <source>
        <dbReference type="PIRSR" id="PIRSR004789-51"/>
    </source>
</evidence>
<feature type="binding site" evidence="2">
    <location>
        <position position="69"/>
    </location>
    <ligand>
        <name>Fe cation</name>
        <dbReference type="ChEBI" id="CHEBI:24875"/>
        <label>2</label>
    </ligand>
</feature>
<proteinExistence type="predicted"/>